<dbReference type="InterPro" id="IPR003746">
    <property type="entry name" value="DUF167"/>
</dbReference>
<dbReference type="STRING" id="149040.A0A194WSS0"/>
<evidence type="ECO:0000313" key="3">
    <source>
        <dbReference type="Proteomes" id="UP000070700"/>
    </source>
</evidence>
<protein>
    <submittedName>
        <fullName evidence="2">YggU-like protein</fullName>
    </submittedName>
</protein>
<reference evidence="2 3" key="1">
    <citation type="submission" date="2015-10" db="EMBL/GenBank/DDBJ databases">
        <title>Full genome of DAOMC 229536 Phialocephala scopiformis, a fungal endophyte of spruce producing the potent anti-insectan compound rugulosin.</title>
        <authorList>
            <consortium name="DOE Joint Genome Institute"/>
            <person name="Walker A.K."/>
            <person name="Frasz S.L."/>
            <person name="Seifert K.A."/>
            <person name="Miller J.D."/>
            <person name="Mondo S.J."/>
            <person name="Labutti K."/>
            <person name="Lipzen A."/>
            <person name="Dockter R."/>
            <person name="Kennedy M."/>
            <person name="Grigoriev I.V."/>
            <person name="Spatafora J.W."/>
        </authorList>
    </citation>
    <scope>NUCLEOTIDE SEQUENCE [LARGE SCALE GENOMIC DNA]</scope>
    <source>
        <strain evidence="2 3">CBS 120377</strain>
    </source>
</reference>
<dbReference type="SMART" id="SM01152">
    <property type="entry name" value="DUF167"/>
    <property type="match status" value="1"/>
</dbReference>
<comment type="similarity">
    <text evidence="1">Belongs to the UPF0235 family.</text>
</comment>
<accession>A0A194WSS0</accession>
<proteinExistence type="inferred from homology"/>
<dbReference type="Pfam" id="PF02594">
    <property type="entry name" value="DUF167"/>
    <property type="match status" value="1"/>
</dbReference>
<evidence type="ECO:0000256" key="1">
    <source>
        <dbReference type="ARBA" id="ARBA00010364"/>
    </source>
</evidence>
<organism evidence="2 3">
    <name type="scientific">Mollisia scopiformis</name>
    <name type="common">Conifer needle endophyte fungus</name>
    <name type="synonym">Phialocephala scopiformis</name>
    <dbReference type="NCBI Taxonomy" id="149040"/>
    <lineage>
        <taxon>Eukaryota</taxon>
        <taxon>Fungi</taxon>
        <taxon>Dikarya</taxon>
        <taxon>Ascomycota</taxon>
        <taxon>Pezizomycotina</taxon>
        <taxon>Leotiomycetes</taxon>
        <taxon>Helotiales</taxon>
        <taxon>Mollisiaceae</taxon>
        <taxon>Mollisia</taxon>
    </lineage>
</organism>
<dbReference type="OrthoDB" id="244097at2759"/>
<dbReference type="EMBL" id="KQ947428">
    <property type="protein sequence ID" value="KUJ10667.1"/>
    <property type="molecule type" value="Genomic_DNA"/>
</dbReference>
<evidence type="ECO:0000313" key="2">
    <source>
        <dbReference type="EMBL" id="KUJ10667.1"/>
    </source>
</evidence>
<dbReference type="HAMAP" id="MF_00634">
    <property type="entry name" value="UPF0235"/>
    <property type="match status" value="1"/>
</dbReference>
<dbReference type="RefSeq" id="XP_018065022.1">
    <property type="nucleotide sequence ID" value="XM_018211098.1"/>
</dbReference>
<sequence>MTSPPVIRLVTSSAKSALVHLQCHVKPGASKQREGILSISDSVIEVCVAAQAKDGEANKAVREVFSDALKCPKSDVGVVRGFKSRDKTIAVTSIEVKGDEQLCISQIRDKLQSAADS</sequence>
<dbReference type="AlphaFoldDB" id="A0A194WSS0"/>
<dbReference type="GeneID" id="28820824"/>
<dbReference type="InterPro" id="IPR036591">
    <property type="entry name" value="YggU-like_sf"/>
</dbReference>
<dbReference type="KEGG" id="psco:LY89DRAFT_626163"/>
<dbReference type="Proteomes" id="UP000070700">
    <property type="component" value="Unassembled WGS sequence"/>
</dbReference>
<dbReference type="SUPFAM" id="SSF69786">
    <property type="entry name" value="YggU-like"/>
    <property type="match status" value="1"/>
</dbReference>
<dbReference type="PANTHER" id="PTHR13420:SF7">
    <property type="entry name" value="UPF0235 PROTEIN C15ORF40"/>
    <property type="match status" value="1"/>
</dbReference>
<dbReference type="Gene3D" id="3.30.1200.10">
    <property type="entry name" value="YggU-like"/>
    <property type="match status" value="1"/>
</dbReference>
<dbReference type="PANTHER" id="PTHR13420">
    <property type="entry name" value="UPF0235 PROTEIN C15ORF40"/>
    <property type="match status" value="1"/>
</dbReference>
<gene>
    <name evidence="2" type="ORF">LY89DRAFT_626163</name>
</gene>
<keyword evidence="3" id="KW-1185">Reference proteome</keyword>
<dbReference type="InParanoid" id="A0A194WSS0"/>
<dbReference type="GO" id="GO:0005737">
    <property type="term" value="C:cytoplasm"/>
    <property type="evidence" value="ECO:0007669"/>
    <property type="project" value="TreeGrafter"/>
</dbReference>
<dbReference type="NCBIfam" id="TIGR00251">
    <property type="entry name" value="DUF167 family protein"/>
    <property type="match status" value="1"/>
</dbReference>
<name>A0A194WSS0_MOLSC</name>